<dbReference type="AlphaFoldDB" id="Q43494"/>
<feature type="compositionally biased region" description="Basic and acidic residues" evidence="1">
    <location>
        <begin position="141"/>
        <end position="152"/>
    </location>
</feature>
<reference evidence="3" key="2">
    <citation type="journal article" date="1995" name="Plant Mol. Biol.">
        <title>Analysis of the lupin Nodulin-45 promoter: conserved regulatory sequences are important for promoter activity.</title>
        <authorList>
            <person name="Macknight R.C."/>
            <person name="Reynolds P.H."/>
            <person name="Farnden K.J."/>
        </authorList>
    </citation>
    <scope>NUCLEOTIDE SEQUENCE</scope>
    <source>
        <tissue evidence="3">Legume root nodule</tissue>
    </source>
</reference>
<dbReference type="EMBL" id="Z12625">
    <property type="protein sequence ID" value="CAA78271.1"/>
    <property type="molecule type" value="mRNA"/>
</dbReference>
<evidence type="ECO:0000313" key="3">
    <source>
        <dbReference type="EMBL" id="CAA78271.1"/>
    </source>
</evidence>
<sequence length="351" mass="38282">MDKSKICVSFILLFSFMLSSRVLAHELPQTSLTEPSFDSTTQTVIGADIGFPSPPDVELIHWPVQEVVGKSDLSKDIIEADKLGLENRKLYWNIGIGGGDSRGSNGGGNPSVGGIGGIGGIGNGGIGNGGWGGDYISVEKQENQHSHKDKGNVVKNPKPTSSQNLEMDRSGVSSMFSLRHSVRHGYTIPTLKEKENQHYDLERKRIGDSSMHRFSQRHGYKTTSSEETGKSDLSKDVAEVDKSGLENRKWNWKIDIGGGDRRGSTGGIGNIGGIGDGGFGNGGWGGDFISTEPLNYKDASIMKHQNMKKFSEFDRESFRESQATKKFGTKNGDKIYYSVPRMEDIGEDKKN</sequence>
<feature type="signal peptide" evidence="2">
    <location>
        <begin position="1"/>
        <end position="24"/>
    </location>
</feature>
<feature type="region of interest" description="Disordered" evidence="1">
    <location>
        <begin position="141"/>
        <end position="166"/>
    </location>
</feature>
<evidence type="ECO:0000256" key="2">
    <source>
        <dbReference type="SAM" id="SignalP"/>
    </source>
</evidence>
<name>Q43494_LUPAN</name>
<reference evidence="3" key="1">
    <citation type="submission" date="1992-06" db="EMBL/GenBank/DDBJ databases">
        <authorList>
            <person name="Farnden K.K."/>
        </authorList>
    </citation>
    <scope>NUCLEOTIDE SEQUENCE</scope>
    <source>
        <tissue evidence="3">Legume root nodule</tissue>
    </source>
</reference>
<feature type="chain" id="PRO_5004232012" evidence="2">
    <location>
        <begin position="25"/>
        <end position="351"/>
    </location>
</feature>
<evidence type="ECO:0000256" key="1">
    <source>
        <dbReference type="SAM" id="MobiDB-lite"/>
    </source>
</evidence>
<organism evidence="3">
    <name type="scientific">Lupinus angustifolius</name>
    <name type="common">Narrow-leaved blue lupine</name>
    <dbReference type="NCBI Taxonomy" id="3871"/>
    <lineage>
        <taxon>Eukaryota</taxon>
        <taxon>Viridiplantae</taxon>
        <taxon>Streptophyta</taxon>
        <taxon>Embryophyta</taxon>
        <taxon>Tracheophyta</taxon>
        <taxon>Spermatophyta</taxon>
        <taxon>Magnoliopsida</taxon>
        <taxon>eudicotyledons</taxon>
        <taxon>Gunneridae</taxon>
        <taxon>Pentapetalae</taxon>
        <taxon>rosids</taxon>
        <taxon>fabids</taxon>
        <taxon>Fabales</taxon>
        <taxon>Fabaceae</taxon>
        <taxon>Papilionoideae</taxon>
        <taxon>50 kb inversion clade</taxon>
        <taxon>genistoids sensu lato</taxon>
        <taxon>core genistoids</taxon>
        <taxon>Genisteae</taxon>
        <taxon>Lupinus</taxon>
    </lineage>
</organism>
<accession>Q43494</accession>
<keyword evidence="2" id="KW-0732">Signal</keyword>
<dbReference type="PIR" id="S70765">
    <property type="entry name" value="S70765"/>
</dbReference>
<protein>
    <submittedName>
        <fullName evidence="3">Nodulin-45 protein</fullName>
    </submittedName>
</protein>
<feature type="region of interest" description="Disordered" evidence="1">
    <location>
        <begin position="208"/>
        <end position="235"/>
    </location>
</feature>
<proteinExistence type="evidence at transcript level"/>
<gene>
    <name evidence="3" type="primary">nodulin-45</name>
</gene>